<protein>
    <submittedName>
        <fullName evidence="1">Uncharacterized protein</fullName>
    </submittedName>
</protein>
<evidence type="ECO:0000313" key="1">
    <source>
        <dbReference type="EMBL" id="OCH89633.1"/>
    </source>
</evidence>
<reference evidence="1 2" key="1">
    <citation type="submission" date="2016-07" db="EMBL/GenBank/DDBJ databases">
        <title>Draft genome of the white-rot fungus Obba rivulosa 3A-2.</title>
        <authorList>
            <consortium name="DOE Joint Genome Institute"/>
            <person name="Miettinen O."/>
            <person name="Riley R."/>
            <person name="Acob R."/>
            <person name="Barry K."/>
            <person name="Cullen D."/>
            <person name="De Vries R."/>
            <person name="Hainaut M."/>
            <person name="Hatakka A."/>
            <person name="Henrissat B."/>
            <person name="Hilden K."/>
            <person name="Kuo R."/>
            <person name="Labutti K."/>
            <person name="Lipzen A."/>
            <person name="Makela M.R."/>
            <person name="Sandor L."/>
            <person name="Spatafora J.W."/>
            <person name="Grigoriev I.V."/>
            <person name="Hibbett D.S."/>
        </authorList>
    </citation>
    <scope>NUCLEOTIDE SEQUENCE [LARGE SCALE GENOMIC DNA]</scope>
    <source>
        <strain evidence="1 2">3A-2</strain>
    </source>
</reference>
<dbReference type="EMBL" id="KV722422">
    <property type="protein sequence ID" value="OCH89633.1"/>
    <property type="molecule type" value="Genomic_DNA"/>
</dbReference>
<evidence type="ECO:0000313" key="2">
    <source>
        <dbReference type="Proteomes" id="UP000250043"/>
    </source>
</evidence>
<dbReference type="Proteomes" id="UP000250043">
    <property type="component" value="Unassembled WGS sequence"/>
</dbReference>
<organism evidence="1 2">
    <name type="scientific">Obba rivulosa</name>
    <dbReference type="NCBI Taxonomy" id="1052685"/>
    <lineage>
        <taxon>Eukaryota</taxon>
        <taxon>Fungi</taxon>
        <taxon>Dikarya</taxon>
        <taxon>Basidiomycota</taxon>
        <taxon>Agaricomycotina</taxon>
        <taxon>Agaricomycetes</taxon>
        <taxon>Polyporales</taxon>
        <taxon>Gelatoporiaceae</taxon>
        <taxon>Obba</taxon>
    </lineage>
</organism>
<keyword evidence="2" id="KW-1185">Reference proteome</keyword>
<name>A0A8E2ASM2_9APHY</name>
<gene>
    <name evidence="1" type="ORF">OBBRIDRAFT_654305</name>
</gene>
<sequence>MSEQYASTSIREGLRCMCHSLMTLRQSLSMVIDHNVVKQRIQRCRLPCSVRFYEYKVTGAGYPAAHADIVSWKFLQAIQSFLSNSRRKFVSVHIYSISAMHDRFIASLLLRQACRRARHPAKAVLPLLPFPALSKHFQSPRPRVRPALLPYEATVPLGMVFWPLDCGGVCVQLFGRQSTQRLGGNPTVAARALCSVPPGIKPTHLWP</sequence>
<proteinExistence type="predicted"/>
<accession>A0A8E2ASM2</accession>
<dbReference type="AlphaFoldDB" id="A0A8E2ASM2"/>